<dbReference type="Gene3D" id="3.30.420.10">
    <property type="entry name" value="Ribonuclease H-like superfamily/Ribonuclease H"/>
    <property type="match status" value="1"/>
</dbReference>
<dbReference type="STRING" id="520822.A0A151I1Z9"/>
<dbReference type="GO" id="GO:0003676">
    <property type="term" value="F:nucleic acid binding"/>
    <property type="evidence" value="ECO:0007669"/>
    <property type="project" value="InterPro"/>
</dbReference>
<name>A0A151I1Z9_9HYME</name>
<dbReference type="PANTHER" id="PTHR47326:SF1">
    <property type="entry name" value="HTH PSQ-TYPE DOMAIN-CONTAINING PROTEIN"/>
    <property type="match status" value="1"/>
</dbReference>
<evidence type="ECO:0000313" key="2">
    <source>
        <dbReference type="EMBL" id="KYM80430.1"/>
    </source>
</evidence>
<evidence type="ECO:0000313" key="3">
    <source>
        <dbReference type="Proteomes" id="UP000078540"/>
    </source>
</evidence>
<dbReference type="AlphaFoldDB" id="A0A151I1Z9"/>
<proteinExistence type="predicted"/>
<dbReference type="Proteomes" id="UP000078540">
    <property type="component" value="Unassembled WGS sequence"/>
</dbReference>
<protein>
    <recommendedName>
        <fullName evidence="4">Tc1-like transposase DDE domain-containing protein</fullName>
    </recommendedName>
</protein>
<dbReference type="InterPro" id="IPR036397">
    <property type="entry name" value="RNaseH_sf"/>
</dbReference>
<keyword evidence="3" id="KW-1185">Reference proteome</keyword>
<feature type="compositionally biased region" description="Polar residues" evidence="1">
    <location>
        <begin position="1"/>
        <end position="21"/>
    </location>
</feature>
<accession>A0A151I1Z9</accession>
<dbReference type="PANTHER" id="PTHR47326">
    <property type="entry name" value="TRANSPOSABLE ELEMENT TC3 TRANSPOSASE-LIKE PROTEIN"/>
    <property type="match status" value="1"/>
</dbReference>
<sequence>MAAKSKTCTCGQSDTPANSSVDKNKKKVERLIDVIKMRKNAVCQKTIKRLKYRKIPHEIFTITTKILRAKETGSLLRDMRNYGPPVRHNVGREEEVLRMFDENPGTSVRRAVRALGLSQCMMHRILRRNHLRPYHYQRAAIAGISPHFLPPRLSAQAYGEFLENDLLVLFEDVPLHNRQTLIYQHDGAPAHFSRRTKQILDARFPERWMGRGGPIIWLAKSPDLNMLDYFVWGHIKNLIEHRRNGLEHEVRDEIMTTFNTITPDGATRQIVRRIELCSQARGRHLEQLLH</sequence>
<evidence type="ECO:0008006" key="4">
    <source>
        <dbReference type="Google" id="ProtNLM"/>
    </source>
</evidence>
<organism evidence="2 3">
    <name type="scientific">Atta colombica</name>
    <dbReference type="NCBI Taxonomy" id="520822"/>
    <lineage>
        <taxon>Eukaryota</taxon>
        <taxon>Metazoa</taxon>
        <taxon>Ecdysozoa</taxon>
        <taxon>Arthropoda</taxon>
        <taxon>Hexapoda</taxon>
        <taxon>Insecta</taxon>
        <taxon>Pterygota</taxon>
        <taxon>Neoptera</taxon>
        <taxon>Endopterygota</taxon>
        <taxon>Hymenoptera</taxon>
        <taxon>Apocrita</taxon>
        <taxon>Aculeata</taxon>
        <taxon>Formicoidea</taxon>
        <taxon>Formicidae</taxon>
        <taxon>Myrmicinae</taxon>
        <taxon>Atta</taxon>
    </lineage>
</organism>
<feature type="region of interest" description="Disordered" evidence="1">
    <location>
        <begin position="1"/>
        <end position="23"/>
    </location>
</feature>
<gene>
    <name evidence="2" type="ORF">ALC53_09121</name>
</gene>
<dbReference type="EMBL" id="KQ976566">
    <property type="protein sequence ID" value="KYM80430.1"/>
    <property type="molecule type" value="Genomic_DNA"/>
</dbReference>
<evidence type="ECO:0000256" key="1">
    <source>
        <dbReference type="SAM" id="MobiDB-lite"/>
    </source>
</evidence>
<reference evidence="2 3" key="1">
    <citation type="submission" date="2015-09" db="EMBL/GenBank/DDBJ databases">
        <title>Atta colombica WGS genome.</title>
        <authorList>
            <person name="Nygaard S."/>
            <person name="Hu H."/>
            <person name="Boomsma J."/>
            <person name="Zhang G."/>
        </authorList>
    </citation>
    <scope>NUCLEOTIDE SEQUENCE [LARGE SCALE GENOMIC DNA]</scope>
    <source>
        <strain evidence="2">Treedump-2</strain>
        <tissue evidence="2">Whole body</tissue>
    </source>
</reference>